<evidence type="ECO:0000256" key="1">
    <source>
        <dbReference type="ARBA" id="ARBA00004496"/>
    </source>
</evidence>
<proteinExistence type="predicted"/>
<keyword evidence="3" id="KW-0677">Repeat</keyword>
<sequence>MSSVAVIKEEAEKQIRALLNSTPAGLAVGELKRDYQQFIGSQIPYQKFGYSSAEDYFNDIPDVITPVWENGKTILKATANETTRHIEKLVSRQRVTNKSKWAALRKQSHGYASRPRYVTTPQVPVSIRHQIKQMFRQNRSLPLTHFDNLFFKTFGHHLDHERFGYSSVEYLLKSIPDTVTLINQHGEWRVLSAYARYQSSRRYQNDKPKPSSTPTKTNNSETTGIGITFASREPDNQEVQGSLSSLSSPTKSIDVVACSPPASPIHSSPEPEEFEDPVHKELKKVLSSHSKGIMASRLAFEYKAIIGKELPFKDHGYHSVIEFVNDIPNVVRIERPNPSGDFILFDATAPVSPSEVKRKISYANDRIVSDEIKEAIKQVLQTNPDGITMANFPSAFYDLTGKQIDPAAMGFSSFESLLLSLTDNVLQATYKGKECVVLNARDTNEPRRYDHLLEKYHPHAEPVPPHLESLHKKCSIPEDSILPGTYYTAQKLPEVTSDYIEVFVSNIVSPGLFWLQLRGKRTSEALENLMDDLAEYYMTSDSKRYLMPEYLYMIGQLCAVIFPEDNNWHRGIITGIRSMEVIEVYFVDYGNTCAVPKNTLRLLRSRFRKLPAQAIQARLANVKPIKEVWCVGARDRLLQICTNKPLVGFLTAVRDRVLSLCLTDTSQEEDIHLNDLLVEECYAKFAPDELHPSTIGPTQFAEALFCWVVLCFDFVRKVPNDVKVKDRDFSILNEGDKYLFNISEINSTTGD</sequence>
<dbReference type="Pfam" id="PF00567">
    <property type="entry name" value="TUDOR"/>
    <property type="match status" value="1"/>
</dbReference>
<dbReference type="OrthoDB" id="10052065at2759"/>
<evidence type="ECO:0000313" key="9">
    <source>
        <dbReference type="Proteomes" id="UP000030746"/>
    </source>
</evidence>
<evidence type="ECO:0000259" key="7">
    <source>
        <dbReference type="PROSITE" id="PS51644"/>
    </source>
</evidence>
<dbReference type="SUPFAM" id="SSF63748">
    <property type="entry name" value="Tudor/PWWP/MBT"/>
    <property type="match status" value="1"/>
</dbReference>
<dbReference type="InterPro" id="IPR025605">
    <property type="entry name" value="OST-HTH/LOTUS_dom"/>
</dbReference>
<dbReference type="Proteomes" id="UP000030746">
    <property type="component" value="Unassembled WGS sequence"/>
</dbReference>
<accession>V3Z0B0</accession>
<organism evidence="8 9">
    <name type="scientific">Lottia gigantea</name>
    <name type="common">Giant owl limpet</name>
    <dbReference type="NCBI Taxonomy" id="225164"/>
    <lineage>
        <taxon>Eukaryota</taxon>
        <taxon>Metazoa</taxon>
        <taxon>Spiralia</taxon>
        <taxon>Lophotrochozoa</taxon>
        <taxon>Mollusca</taxon>
        <taxon>Gastropoda</taxon>
        <taxon>Patellogastropoda</taxon>
        <taxon>Lottioidea</taxon>
        <taxon>Lottiidae</taxon>
        <taxon>Lottia</taxon>
    </lineage>
</organism>
<evidence type="ECO:0000256" key="4">
    <source>
        <dbReference type="ARBA" id="ARBA00022871"/>
    </source>
</evidence>
<dbReference type="Pfam" id="PF12872">
    <property type="entry name" value="OST-HTH"/>
    <property type="match status" value="4"/>
</dbReference>
<dbReference type="CTD" id="20250134"/>
<dbReference type="InterPro" id="IPR041966">
    <property type="entry name" value="LOTUS-like"/>
</dbReference>
<feature type="compositionally biased region" description="Polar residues" evidence="5">
    <location>
        <begin position="210"/>
        <end position="223"/>
    </location>
</feature>
<dbReference type="PANTHER" id="PTHR22948">
    <property type="entry name" value="TUDOR DOMAIN CONTAINING PROTEIN"/>
    <property type="match status" value="1"/>
</dbReference>
<dbReference type="PROSITE" id="PS51644">
    <property type="entry name" value="HTH_OST"/>
    <property type="match status" value="4"/>
</dbReference>
<dbReference type="Gene3D" id="3.30.420.610">
    <property type="entry name" value="LOTUS domain-like"/>
    <property type="match status" value="4"/>
</dbReference>
<keyword evidence="4" id="KW-0221">Differentiation</keyword>
<feature type="domain" description="HTH OST-type" evidence="7">
    <location>
        <begin position="120"/>
        <end position="195"/>
    </location>
</feature>
<feature type="domain" description="HTH OST-type" evidence="7">
    <location>
        <begin position="368"/>
        <end position="442"/>
    </location>
</feature>
<keyword evidence="2" id="KW-0963">Cytoplasm</keyword>
<dbReference type="SMART" id="SM00333">
    <property type="entry name" value="TUDOR"/>
    <property type="match status" value="1"/>
</dbReference>
<dbReference type="GO" id="GO:0030154">
    <property type="term" value="P:cell differentiation"/>
    <property type="evidence" value="ECO:0007669"/>
    <property type="project" value="UniProtKB-ARBA"/>
</dbReference>
<feature type="region of interest" description="Disordered" evidence="5">
    <location>
        <begin position="201"/>
        <end position="223"/>
    </location>
</feature>
<dbReference type="InterPro" id="IPR035437">
    <property type="entry name" value="SNase_OB-fold_sf"/>
</dbReference>
<dbReference type="STRING" id="225164.V3Z0B0"/>
<evidence type="ECO:0000256" key="3">
    <source>
        <dbReference type="ARBA" id="ARBA00022737"/>
    </source>
</evidence>
<dbReference type="AlphaFoldDB" id="V3Z0B0"/>
<evidence type="ECO:0000256" key="2">
    <source>
        <dbReference type="ARBA" id="ARBA00022490"/>
    </source>
</evidence>
<dbReference type="Gene3D" id="2.30.30.140">
    <property type="match status" value="1"/>
</dbReference>
<keyword evidence="4" id="KW-0744">Spermatogenesis</keyword>
<dbReference type="Gene3D" id="2.40.50.90">
    <property type="match status" value="1"/>
</dbReference>
<gene>
    <name evidence="8" type="ORF">LOTGIDRAFT_236389</name>
</gene>
<evidence type="ECO:0000256" key="5">
    <source>
        <dbReference type="SAM" id="MobiDB-lite"/>
    </source>
</evidence>
<evidence type="ECO:0000313" key="8">
    <source>
        <dbReference type="EMBL" id="ESO83883.1"/>
    </source>
</evidence>
<feature type="domain" description="HTH OST-type" evidence="7">
    <location>
        <begin position="7"/>
        <end position="81"/>
    </location>
</feature>
<protein>
    <recommendedName>
        <fullName evidence="10">HTH OST-type domain-containing protein</fullName>
    </recommendedName>
</protein>
<dbReference type="KEGG" id="lgi:LOTGIDRAFT_236389"/>
<keyword evidence="9" id="KW-1185">Reference proteome</keyword>
<dbReference type="RefSeq" id="XP_009065459.1">
    <property type="nucleotide sequence ID" value="XM_009067211.1"/>
</dbReference>
<dbReference type="OMA" id="QFYIHIC"/>
<dbReference type="HOGENOM" id="CLU_013593_1_0_1"/>
<dbReference type="CDD" id="cd09972">
    <property type="entry name" value="LOTUS_TDRD_OSKAR"/>
    <property type="match status" value="1"/>
</dbReference>
<feature type="domain" description="HTH OST-type" evidence="7">
    <location>
        <begin position="274"/>
        <end position="348"/>
    </location>
</feature>
<comment type="subcellular location">
    <subcellularLocation>
        <location evidence="1">Cytoplasm</location>
    </subcellularLocation>
</comment>
<dbReference type="PROSITE" id="PS50304">
    <property type="entry name" value="TUDOR"/>
    <property type="match status" value="1"/>
</dbReference>
<feature type="region of interest" description="Disordered" evidence="5">
    <location>
        <begin position="229"/>
        <end position="248"/>
    </location>
</feature>
<dbReference type="GeneID" id="20250134"/>
<dbReference type="PANTHER" id="PTHR22948:SF76">
    <property type="entry name" value="FI20010P1-RELATED"/>
    <property type="match status" value="1"/>
</dbReference>
<dbReference type="InterPro" id="IPR002999">
    <property type="entry name" value="Tudor"/>
</dbReference>
<dbReference type="GO" id="GO:0007283">
    <property type="term" value="P:spermatogenesis"/>
    <property type="evidence" value="ECO:0007669"/>
    <property type="project" value="UniProtKB-KW"/>
</dbReference>
<reference evidence="8 9" key="1">
    <citation type="journal article" date="2013" name="Nature">
        <title>Insights into bilaterian evolution from three spiralian genomes.</title>
        <authorList>
            <person name="Simakov O."/>
            <person name="Marletaz F."/>
            <person name="Cho S.J."/>
            <person name="Edsinger-Gonzales E."/>
            <person name="Havlak P."/>
            <person name="Hellsten U."/>
            <person name="Kuo D.H."/>
            <person name="Larsson T."/>
            <person name="Lv J."/>
            <person name="Arendt D."/>
            <person name="Savage R."/>
            <person name="Osoegawa K."/>
            <person name="de Jong P."/>
            <person name="Grimwood J."/>
            <person name="Chapman J.A."/>
            <person name="Shapiro H."/>
            <person name="Aerts A."/>
            <person name="Otillar R.P."/>
            <person name="Terry A.Y."/>
            <person name="Boore J.L."/>
            <person name="Grigoriev I.V."/>
            <person name="Lindberg D.R."/>
            <person name="Seaver E.C."/>
            <person name="Weisblat D.A."/>
            <person name="Putnam N.H."/>
            <person name="Rokhsar D.S."/>
        </authorList>
    </citation>
    <scope>NUCLEOTIDE SEQUENCE [LARGE SCALE GENOMIC DNA]</scope>
</reference>
<feature type="region of interest" description="Disordered" evidence="5">
    <location>
        <begin position="257"/>
        <end position="276"/>
    </location>
</feature>
<feature type="domain" description="Tudor" evidence="6">
    <location>
        <begin position="551"/>
        <end position="610"/>
    </location>
</feature>
<evidence type="ECO:0000259" key="6">
    <source>
        <dbReference type="PROSITE" id="PS50304"/>
    </source>
</evidence>
<dbReference type="GO" id="GO:0005737">
    <property type="term" value="C:cytoplasm"/>
    <property type="evidence" value="ECO:0007669"/>
    <property type="project" value="UniProtKB-SubCell"/>
</dbReference>
<dbReference type="EMBL" id="KB203567">
    <property type="protein sequence ID" value="ESO83883.1"/>
    <property type="molecule type" value="Genomic_DNA"/>
</dbReference>
<evidence type="ECO:0008006" key="10">
    <source>
        <dbReference type="Google" id="ProtNLM"/>
    </source>
</evidence>
<name>V3Z0B0_LOTGI</name>
<dbReference type="InterPro" id="IPR050621">
    <property type="entry name" value="Tudor_domain_containing"/>
</dbReference>